<comment type="caution">
    <text evidence="2">The sequence shown here is derived from an EMBL/GenBank/DDBJ whole genome shotgun (WGS) entry which is preliminary data.</text>
</comment>
<sequence>MLRSQRGARPQLSGAGAGRELDSGETSSSLHSLPLTDAEAMLSEPYHVIVLRLQQRNGVWMTKTYRSLPAAEKALLRAREREAAVSLSIARLVHVGIVAVGGGDR</sequence>
<dbReference type="AlphaFoldDB" id="A0A2M9BKX4"/>
<evidence type="ECO:0000313" key="3">
    <source>
        <dbReference type="Proteomes" id="UP000230842"/>
    </source>
</evidence>
<proteinExistence type="predicted"/>
<dbReference type="Proteomes" id="UP000230842">
    <property type="component" value="Unassembled WGS sequence"/>
</dbReference>
<organism evidence="2 3">
    <name type="scientific">Mumia flava</name>
    <dbReference type="NCBI Taxonomy" id="1348852"/>
    <lineage>
        <taxon>Bacteria</taxon>
        <taxon>Bacillati</taxon>
        <taxon>Actinomycetota</taxon>
        <taxon>Actinomycetes</taxon>
        <taxon>Propionibacteriales</taxon>
        <taxon>Nocardioidaceae</taxon>
        <taxon>Mumia</taxon>
    </lineage>
</organism>
<gene>
    <name evidence="2" type="ORF">CLV56_2821</name>
</gene>
<protein>
    <submittedName>
        <fullName evidence="2">Uncharacterized protein</fullName>
    </submittedName>
</protein>
<dbReference type="EMBL" id="PGEZ01000001">
    <property type="protein sequence ID" value="PJJ58570.1"/>
    <property type="molecule type" value="Genomic_DNA"/>
</dbReference>
<feature type="region of interest" description="Disordered" evidence="1">
    <location>
        <begin position="1"/>
        <end position="32"/>
    </location>
</feature>
<accession>A0A2M9BKX4</accession>
<keyword evidence="3" id="KW-1185">Reference proteome</keyword>
<evidence type="ECO:0000256" key="1">
    <source>
        <dbReference type="SAM" id="MobiDB-lite"/>
    </source>
</evidence>
<reference evidence="2 3" key="1">
    <citation type="submission" date="2017-11" db="EMBL/GenBank/DDBJ databases">
        <title>Genomic Encyclopedia of Archaeal and Bacterial Type Strains, Phase II (KMG-II): From Individual Species to Whole Genera.</title>
        <authorList>
            <person name="Goeker M."/>
        </authorList>
    </citation>
    <scope>NUCLEOTIDE SEQUENCE [LARGE SCALE GENOMIC DNA]</scope>
    <source>
        <strain evidence="2 3">DSM 27763</strain>
    </source>
</reference>
<name>A0A2M9BKX4_9ACTN</name>
<evidence type="ECO:0000313" key="2">
    <source>
        <dbReference type="EMBL" id="PJJ58570.1"/>
    </source>
</evidence>